<reference evidence="1" key="2">
    <citation type="submission" date="2018-07" db="EMBL/GenBank/DDBJ databases">
        <authorList>
            <consortium name="NCBI Pathogen Detection Project"/>
        </authorList>
    </citation>
    <scope>NUCLEOTIDE SEQUENCE</scope>
    <source>
        <strain evidence="1">10-8121</strain>
    </source>
</reference>
<accession>A0A3V8D4R6</accession>
<reference evidence="1" key="1">
    <citation type="journal article" date="2018" name="Genome Biol.">
        <title>SKESA: strategic k-mer extension for scrupulous assemblies.</title>
        <authorList>
            <person name="Souvorov A."/>
            <person name="Agarwala R."/>
            <person name="Lipman D.J."/>
        </authorList>
    </citation>
    <scope>NUCLEOTIDE SEQUENCE</scope>
    <source>
        <strain evidence="1">10-8121</strain>
    </source>
</reference>
<name>A0A3V8D4R6_SALET</name>
<dbReference type="EMBL" id="DAASYM010000002">
    <property type="protein sequence ID" value="HAE7547780.1"/>
    <property type="molecule type" value="Genomic_DNA"/>
</dbReference>
<dbReference type="RefSeq" id="WP_080213762.1">
    <property type="nucleotide sequence ID" value="NZ_JABFCC010000005.1"/>
</dbReference>
<evidence type="ECO:0000313" key="1">
    <source>
        <dbReference type="EMBL" id="HAE7547780.1"/>
    </source>
</evidence>
<protein>
    <submittedName>
        <fullName evidence="1">Uncharacterized protein</fullName>
    </submittedName>
</protein>
<proteinExistence type="predicted"/>
<organism evidence="1">
    <name type="scientific">Salmonella enterica subsp. enterica serovar Javiana</name>
    <dbReference type="NCBI Taxonomy" id="363569"/>
    <lineage>
        <taxon>Bacteria</taxon>
        <taxon>Pseudomonadati</taxon>
        <taxon>Pseudomonadota</taxon>
        <taxon>Gammaproteobacteria</taxon>
        <taxon>Enterobacterales</taxon>
        <taxon>Enterobacteriaceae</taxon>
        <taxon>Salmonella</taxon>
    </lineage>
</organism>
<dbReference type="AlphaFoldDB" id="A0A3V8D4R6"/>
<comment type="caution">
    <text evidence="1">The sequence shown here is derived from an EMBL/GenBank/DDBJ whole genome shotgun (WGS) entry which is preliminary data.</text>
</comment>
<sequence>MVKRSEIKFIRPCLSIYENNKVLTPAYALQCLTLKKVIQINLDNCSLQRMEELSSTSTLEDVKRVGLLPLVDLLQSGSVCLTAIGVNEMPDIWVEKSMAAYQNFCHQFWPSHIDDPEATFRDYSPDAKEKKVLFQELSAEARTVYGLHYISMLQIQNIKLNYSHLTPEKRFEVYLYSMISFIDMISAYDLEIAKYAFWDLDSNAINQLPESIHTRRKYIKENFYKNGSNLDKCRWYAFDAAMDLHWLTGANFSEDIGSFITLNGVKFETEHWVGTNDKKLYYISQDIHHIYYEGSTMKALSSCRENEMTAFQYWKVVDSISQSVLSSRKYSKKEPNPNITKLIDLAVEKIENDLHNYFLTKDT</sequence>
<gene>
    <name evidence="1" type="ORF">G4P17_000596</name>
</gene>